<accession>A0A2Z6SHW7</accession>
<organism evidence="1 2">
    <name type="scientific">Rhizophagus clarus</name>
    <dbReference type="NCBI Taxonomy" id="94130"/>
    <lineage>
        <taxon>Eukaryota</taxon>
        <taxon>Fungi</taxon>
        <taxon>Fungi incertae sedis</taxon>
        <taxon>Mucoromycota</taxon>
        <taxon>Glomeromycotina</taxon>
        <taxon>Glomeromycetes</taxon>
        <taxon>Glomerales</taxon>
        <taxon>Glomeraceae</taxon>
        <taxon>Rhizophagus</taxon>
    </lineage>
</organism>
<sequence>MKSINVQFRTTIRNLILIMLDKALKVLYIHGRRSSSQTGKCQFLKQHFDVYAADMPTKDFDADLNLQEKFVKEVQPDVIVGSSYGGAIAVTMLQKGTWKGPTILLAQAFARYQSYDPSKLWLPEGVAITFIHGTKDKIVEIEGSRLLSIKGTPQLVEMIEVSDEHELNSLIDNQMFLDSVREVYEKQKRYQE</sequence>
<dbReference type="SUPFAM" id="SSF53474">
    <property type="entry name" value="alpha/beta-Hydrolases"/>
    <property type="match status" value="1"/>
</dbReference>
<dbReference type="Proteomes" id="UP000247702">
    <property type="component" value="Unassembled WGS sequence"/>
</dbReference>
<dbReference type="EMBL" id="BEXD01003996">
    <property type="protein sequence ID" value="GBC05239.1"/>
    <property type="molecule type" value="Genomic_DNA"/>
</dbReference>
<reference evidence="1 2" key="1">
    <citation type="submission" date="2017-11" db="EMBL/GenBank/DDBJ databases">
        <title>The genome of Rhizophagus clarus HR1 reveals common genetic basis of auxotrophy among arbuscular mycorrhizal fungi.</title>
        <authorList>
            <person name="Kobayashi Y."/>
        </authorList>
    </citation>
    <scope>NUCLEOTIDE SEQUENCE [LARGE SCALE GENOMIC DNA]</scope>
    <source>
        <strain evidence="1 2">HR1</strain>
    </source>
</reference>
<evidence type="ECO:0000313" key="2">
    <source>
        <dbReference type="Proteomes" id="UP000247702"/>
    </source>
</evidence>
<comment type="caution">
    <text evidence="1">The sequence shown here is derived from an EMBL/GenBank/DDBJ whole genome shotgun (WGS) entry which is preliminary data.</text>
</comment>
<gene>
    <name evidence="1" type="ORF">RclHR1_06120003</name>
</gene>
<evidence type="ECO:0000313" key="1">
    <source>
        <dbReference type="EMBL" id="GBC05239.1"/>
    </source>
</evidence>
<dbReference type="Gene3D" id="3.40.50.1820">
    <property type="entry name" value="alpha/beta hydrolase"/>
    <property type="match status" value="1"/>
</dbReference>
<proteinExistence type="predicted"/>
<keyword evidence="2" id="KW-1185">Reference proteome</keyword>
<dbReference type="InterPro" id="IPR029058">
    <property type="entry name" value="AB_hydrolase_fold"/>
</dbReference>
<dbReference type="InterPro" id="IPR008886">
    <property type="entry name" value="UPF0227/Esterase_YqiA"/>
</dbReference>
<dbReference type="AlphaFoldDB" id="A0A2Z6SHW7"/>
<protein>
    <recommendedName>
        <fullName evidence="3">Serine hydrolase FSH domain-containing protein</fullName>
    </recommendedName>
</protein>
<name>A0A2Z6SHW7_9GLOM</name>
<evidence type="ECO:0008006" key="3">
    <source>
        <dbReference type="Google" id="ProtNLM"/>
    </source>
</evidence>
<dbReference type="Pfam" id="PF05728">
    <property type="entry name" value="UPF0227"/>
    <property type="match status" value="1"/>
</dbReference>